<gene>
    <name evidence="2" type="ORF">E2C06_24840</name>
</gene>
<evidence type="ECO:0000313" key="3">
    <source>
        <dbReference type="Proteomes" id="UP000295096"/>
    </source>
</evidence>
<comment type="caution">
    <text evidence="2">The sequence shown here is derived from an EMBL/GenBank/DDBJ whole genome shotgun (WGS) entry which is preliminary data.</text>
</comment>
<name>A0A4R5QA73_9PROT</name>
<keyword evidence="3" id="KW-1185">Reference proteome</keyword>
<dbReference type="Proteomes" id="UP000295096">
    <property type="component" value="Unassembled WGS sequence"/>
</dbReference>
<dbReference type="EMBL" id="SMSJ01000049">
    <property type="protein sequence ID" value="TDH59944.1"/>
    <property type="molecule type" value="Genomic_DNA"/>
</dbReference>
<feature type="region of interest" description="Disordered" evidence="1">
    <location>
        <begin position="83"/>
        <end position="109"/>
    </location>
</feature>
<evidence type="ECO:0000256" key="1">
    <source>
        <dbReference type="SAM" id="MobiDB-lite"/>
    </source>
</evidence>
<evidence type="ECO:0000313" key="2">
    <source>
        <dbReference type="EMBL" id="TDH59944.1"/>
    </source>
</evidence>
<dbReference type="RefSeq" id="WP_133291282.1">
    <property type="nucleotide sequence ID" value="NZ_SMSJ01000049.1"/>
</dbReference>
<accession>A0A4R5QA73</accession>
<dbReference type="OrthoDB" id="9801938at2"/>
<organism evidence="2 3">
    <name type="scientific">Dankookia rubra</name>
    <dbReference type="NCBI Taxonomy" id="1442381"/>
    <lineage>
        <taxon>Bacteria</taxon>
        <taxon>Pseudomonadati</taxon>
        <taxon>Pseudomonadota</taxon>
        <taxon>Alphaproteobacteria</taxon>
        <taxon>Acetobacterales</taxon>
        <taxon>Roseomonadaceae</taxon>
        <taxon>Dankookia</taxon>
    </lineage>
</organism>
<reference evidence="2 3" key="1">
    <citation type="journal article" date="2016" name="J. Microbiol.">
        <title>Dankookia rubra gen. nov., sp. nov., an alphaproteobacterium isolated from sediment of a shallow stream.</title>
        <authorList>
            <person name="Kim W.H."/>
            <person name="Kim D.H."/>
            <person name="Kang K."/>
            <person name="Ahn T.Y."/>
        </authorList>
    </citation>
    <scope>NUCLEOTIDE SEQUENCE [LARGE SCALE GENOMIC DNA]</scope>
    <source>
        <strain evidence="2 3">JCM30602</strain>
    </source>
</reference>
<sequence length="155" mass="16774">MNEGTQRGGARPAIAPPEEDPNAVVVCSSPPCFMHELDPSYLGYLGRDEVRELLEALLAMRWSGTVVEAAWVRAMLRRHLAHPGVTRPPGPSHVQGEATTGGAHAGSADGGEDCLRLRLRAALPRLADGALQRDLAEVLRMLERDLRRHGRTGDS</sequence>
<feature type="region of interest" description="Disordered" evidence="1">
    <location>
        <begin position="1"/>
        <end position="21"/>
    </location>
</feature>
<protein>
    <submittedName>
        <fullName evidence="2">Uncharacterized protein</fullName>
    </submittedName>
</protein>
<proteinExistence type="predicted"/>
<dbReference type="AlphaFoldDB" id="A0A4R5QA73"/>